<accession>A0A640S2H8</accession>
<gene>
    <name evidence="3" type="ORF">Scani_11300</name>
</gene>
<dbReference type="AlphaFoldDB" id="A0A640S2H8"/>
<name>A0A640S2H8_9ACTN</name>
<dbReference type="InterPro" id="IPR015943">
    <property type="entry name" value="WD40/YVTN_repeat-like_dom_sf"/>
</dbReference>
<evidence type="ECO:0000256" key="2">
    <source>
        <dbReference type="SAM" id="MobiDB-lite"/>
    </source>
</evidence>
<evidence type="ECO:0000256" key="1">
    <source>
        <dbReference type="PROSITE-ProRule" id="PRU00221"/>
    </source>
</evidence>
<dbReference type="Pfam" id="PF00400">
    <property type="entry name" value="WD40"/>
    <property type="match status" value="5"/>
</dbReference>
<feature type="repeat" description="WD" evidence="1">
    <location>
        <begin position="447"/>
        <end position="481"/>
    </location>
</feature>
<feature type="region of interest" description="Disordered" evidence="2">
    <location>
        <begin position="145"/>
        <end position="175"/>
    </location>
</feature>
<protein>
    <recommendedName>
        <fullName evidence="5">Anaphase-promoting complex subunit 4 WD40 domain-containing protein</fullName>
    </recommendedName>
</protein>
<feature type="repeat" description="WD" evidence="1">
    <location>
        <begin position="400"/>
        <end position="433"/>
    </location>
</feature>
<dbReference type="PANTHER" id="PTHR19879">
    <property type="entry name" value="TRANSCRIPTION INITIATION FACTOR TFIID"/>
    <property type="match status" value="1"/>
</dbReference>
<dbReference type="PROSITE" id="PS50082">
    <property type="entry name" value="WD_REPEATS_2"/>
    <property type="match status" value="3"/>
</dbReference>
<dbReference type="Gene3D" id="2.130.10.10">
    <property type="entry name" value="YVTN repeat-like/Quinoprotein amine dehydrogenase"/>
    <property type="match status" value="2"/>
</dbReference>
<feature type="repeat" description="WD" evidence="1">
    <location>
        <begin position="257"/>
        <end position="289"/>
    </location>
</feature>
<dbReference type="SUPFAM" id="SSF50978">
    <property type="entry name" value="WD40 repeat-like"/>
    <property type="match status" value="1"/>
</dbReference>
<dbReference type="EMBL" id="BLIN01000002">
    <property type="protein sequence ID" value="GFE04862.1"/>
    <property type="molecule type" value="Genomic_DNA"/>
</dbReference>
<evidence type="ECO:0008006" key="5">
    <source>
        <dbReference type="Google" id="ProtNLM"/>
    </source>
</evidence>
<dbReference type="PROSITE" id="PS50294">
    <property type="entry name" value="WD_REPEATS_REGION"/>
    <property type="match status" value="2"/>
</dbReference>
<evidence type="ECO:0000313" key="3">
    <source>
        <dbReference type="EMBL" id="GFE04862.1"/>
    </source>
</evidence>
<dbReference type="InterPro" id="IPR001680">
    <property type="entry name" value="WD40_rpt"/>
</dbReference>
<evidence type="ECO:0000313" key="4">
    <source>
        <dbReference type="Proteomes" id="UP000435837"/>
    </source>
</evidence>
<reference evidence="3 4" key="1">
    <citation type="submission" date="2019-12" db="EMBL/GenBank/DDBJ databases">
        <title>Whole genome shotgun sequence of Streptomyces caniferus NBRC 15389.</title>
        <authorList>
            <person name="Ichikawa N."/>
            <person name="Kimura A."/>
            <person name="Kitahashi Y."/>
            <person name="Komaki H."/>
            <person name="Tamura T."/>
        </authorList>
    </citation>
    <scope>NUCLEOTIDE SEQUENCE [LARGE SCALE GENOMIC DNA]</scope>
    <source>
        <strain evidence="3 4">NBRC 15389</strain>
    </source>
</reference>
<dbReference type="Proteomes" id="UP000435837">
    <property type="component" value="Unassembled WGS sequence"/>
</dbReference>
<dbReference type="PANTHER" id="PTHR19879:SF9">
    <property type="entry name" value="TRANSCRIPTION INITIATION FACTOR TFIID SUBUNIT 5"/>
    <property type="match status" value="1"/>
</dbReference>
<keyword evidence="1" id="KW-0853">WD repeat</keyword>
<organism evidence="3 4">
    <name type="scientific">Streptomyces caniferus</name>
    <dbReference type="NCBI Taxonomy" id="285557"/>
    <lineage>
        <taxon>Bacteria</taxon>
        <taxon>Bacillati</taxon>
        <taxon>Actinomycetota</taxon>
        <taxon>Actinomycetes</taxon>
        <taxon>Kitasatosporales</taxon>
        <taxon>Streptomycetaceae</taxon>
        <taxon>Streptomyces</taxon>
    </lineage>
</organism>
<dbReference type="SMART" id="SM00320">
    <property type="entry name" value="WD40"/>
    <property type="match status" value="7"/>
</dbReference>
<sequence>MKNERGSDSYRGALRMLGQSLTTLKSARQAPSYSRLRSRGVELFGDEWAVSKPSMSEIFAGLRGPSSLERLLWLVRTLLSYNDGEEITRPPEPRDPRLKPWREVWRSLEALRAARRGSAAVTEDGDAQALVSALETALVAALKTAMPPSSASPEPPASPIGSTSSVEGPLGHSRDYRRSRTVAQLRALAEKGMAAETLLTVLKSRAVLLARLNDGRGSLHRTVAFHPDGIAIATACSGSGTVSWLWDPITCQSLGEMSGHEVGVSTVAFSPDGLRLATIEHWGEVRLWDAMTLQCTGEAGTGHHGNGIAALYSPDSSLLVTAGIDGSVLFRNPVTGDVVGAQSNSDGYSAVTSMAFSPDGRLLATANTWSAYNRPGDVAVRLWRVTGRDPVTCEPACEPLPGDEKGVNSVAFSRDGSLLASGHADGSMQLWRVAGLDPTTCERVNTPRAGPKAVRAVAFSRDGSLFASSWSDGLVRLWRVNGPDPAAWEPACEPLLVPDCSADSLAFSPDATLLATGGRDLFLWMLPTNL</sequence>
<dbReference type="InterPro" id="IPR036322">
    <property type="entry name" value="WD40_repeat_dom_sf"/>
</dbReference>
<comment type="caution">
    <text evidence="3">The sequence shown here is derived from an EMBL/GenBank/DDBJ whole genome shotgun (WGS) entry which is preliminary data.</text>
</comment>
<proteinExistence type="predicted"/>